<dbReference type="Proteomes" id="UP000027195">
    <property type="component" value="Unassembled WGS sequence"/>
</dbReference>
<feature type="domain" description="OB" evidence="11">
    <location>
        <begin position="179"/>
        <end position="261"/>
    </location>
</feature>
<dbReference type="SUPFAM" id="SSF50249">
    <property type="entry name" value="Nucleic acid-binding proteins"/>
    <property type="match status" value="4"/>
</dbReference>
<dbReference type="InParanoid" id="A0A067MSJ5"/>
<proteinExistence type="inferred from homology"/>
<dbReference type="CDD" id="cd04474">
    <property type="entry name" value="RPA1_DBD_A"/>
    <property type="match status" value="1"/>
</dbReference>
<evidence type="ECO:0000259" key="13">
    <source>
        <dbReference type="Pfam" id="PF08646"/>
    </source>
</evidence>
<dbReference type="GO" id="GO:0005662">
    <property type="term" value="C:DNA replication factor A complex"/>
    <property type="evidence" value="ECO:0007669"/>
    <property type="project" value="UniProtKB-ARBA"/>
</dbReference>
<comment type="subcellular location">
    <subcellularLocation>
        <location evidence="1 9">Nucleus</location>
    </subcellularLocation>
</comment>
<evidence type="ECO:0000256" key="10">
    <source>
        <dbReference type="SAM" id="MobiDB-lite"/>
    </source>
</evidence>
<dbReference type="AlphaFoldDB" id="A0A067MSJ5"/>
<dbReference type="Gene3D" id="2.40.50.140">
    <property type="entry name" value="Nucleic acid-binding proteins"/>
    <property type="match status" value="4"/>
</dbReference>
<dbReference type="GO" id="GO:0003677">
    <property type="term" value="F:DNA binding"/>
    <property type="evidence" value="ECO:0007669"/>
    <property type="project" value="UniProtKB-KW"/>
</dbReference>
<dbReference type="FunFam" id="2.40.50.140:FF:000090">
    <property type="entry name" value="Replication protein A subunit"/>
    <property type="match status" value="1"/>
</dbReference>
<dbReference type="Pfam" id="PF08646">
    <property type="entry name" value="Rep_fac-A_C"/>
    <property type="match status" value="1"/>
</dbReference>
<evidence type="ECO:0000256" key="1">
    <source>
        <dbReference type="ARBA" id="ARBA00004123"/>
    </source>
</evidence>
<feature type="domain" description="Replication protein A OB" evidence="14">
    <location>
        <begin position="287"/>
        <end position="383"/>
    </location>
</feature>
<dbReference type="CDD" id="cd04475">
    <property type="entry name" value="RPA1_DBD_B"/>
    <property type="match status" value="1"/>
</dbReference>
<evidence type="ECO:0000256" key="9">
    <source>
        <dbReference type="RuleBase" id="RU364130"/>
    </source>
</evidence>
<keyword evidence="8 9" id="KW-0539">Nucleus</keyword>
<dbReference type="FunFam" id="2.40.50.140:FF:000064">
    <property type="entry name" value="Replication protein A subunit"/>
    <property type="match status" value="1"/>
</dbReference>
<evidence type="ECO:0000256" key="8">
    <source>
        <dbReference type="ARBA" id="ARBA00023242"/>
    </source>
</evidence>
<dbReference type="Pfam" id="PF04057">
    <property type="entry name" value="Rep-A_N"/>
    <property type="match status" value="1"/>
</dbReference>
<dbReference type="FunCoup" id="A0A067MSJ5">
    <property type="interactions" value="744"/>
</dbReference>
<protein>
    <recommendedName>
        <fullName evidence="9">Replication protein A subunit</fullName>
    </recommendedName>
</protein>
<feature type="compositionally biased region" description="Low complexity" evidence="10">
    <location>
        <begin position="139"/>
        <end position="150"/>
    </location>
</feature>
<dbReference type="NCBIfam" id="TIGR00617">
    <property type="entry name" value="rpa1"/>
    <property type="match status" value="1"/>
</dbReference>
<dbReference type="InterPro" id="IPR013955">
    <property type="entry name" value="Rep_factor-A_C"/>
</dbReference>
<dbReference type="PANTHER" id="PTHR47165:SF4">
    <property type="entry name" value="OS03G0429900 PROTEIN"/>
    <property type="match status" value="1"/>
</dbReference>
<keyword evidence="16" id="KW-1185">Reference proteome</keyword>
<evidence type="ECO:0000256" key="5">
    <source>
        <dbReference type="ARBA" id="ARBA00022771"/>
    </source>
</evidence>
<dbReference type="PANTHER" id="PTHR47165">
    <property type="entry name" value="OS03G0429900 PROTEIN"/>
    <property type="match status" value="1"/>
</dbReference>
<dbReference type="InterPro" id="IPR012340">
    <property type="entry name" value="NA-bd_OB-fold"/>
</dbReference>
<dbReference type="OrthoDB" id="1751331at2759"/>
<evidence type="ECO:0000256" key="2">
    <source>
        <dbReference type="ARBA" id="ARBA00005690"/>
    </source>
</evidence>
<dbReference type="HOGENOM" id="CLU_012393_2_1_1"/>
<dbReference type="InterPro" id="IPR047192">
    <property type="entry name" value="Euk_RPA1_DBD_C"/>
</dbReference>
<keyword evidence="7 9" id="KW-0238">DNA-binding</keyword>
<dbReference type="InterPro" id="IPR004365">
    <property type="entry name" value="NA-bd_OB_tRNA"/>
</dbReference>
<keyword evidence="5 9" id="KW-0863">Zinc-finger</keyword>
<dbReference type="STRING" id="930990.A0A067MSJ5"/>
<comment type="subunit">
    <text evidence="9">Component of the heterotrimeric canonical replication protein A complex (RPA).</text>
</comment>
<keyword evidence="3 9" id="KW-0235">DNA replication</keyword>
<reference evidence="16" key="1">
    <citation type="journal article" date="2014" name="Proc. Natl. Acad. Sci. U.S.A.">
        <title>Extensive sampling of basidiomycete genomes demonstrates inadequacy of the white-rot/brown-rot paradigm for wood decay fungi.</title>
        <authorList>
            <person name="Riley R."/>
            <person name="Salamov A.A."/>
            <person name="Brown D.W."/>
            <person name="Nagy L.G."/>
            <person name="Floudas D."/>
            <person name="Held B.W."/>
            <person name="Levasseur A."/>
            <person name="Lombard V."/>
            <person name="Morin E."/>
            <person name="Otillar R."/>
            <person name="Lindquist E.A."/>
            <person name="Sun H."/>
            <person name="LaButti K.M."/>
            <person name="Schmutz J."/>
            <person name="Jabbour D."/>
            <person name="Luo H."/>
            <person name="Baker S.E."/>
            <person name="Pisabarro A.G."/>
            <person name="Walton J.D."/>
            <person name="Blanchette R.A."/>
            <person name="Henrissat B."/>
            <person name="Martin F."/>
            <person name="Cullen D."/>
            <person name="Hibbett D.S."/>
            <person name="Grigoriev I.V."/>
        </authorList>
    </citation>
    <scope>NUCLEOTIDE SEQUENCE [LARGE SCALE GENOMIC DNA]</scope>
    <source>
        <strain evidence="16">FD-172 SS1</strain>
    </source>
</reference>
<dbReference type="GO" id="GO:0008270">
    <property type="term" value="F:zinc ion binding"/>
    <property type="evidence" value="ECO:0007669"/>
    <property type="project" value="UniProtKB-KW"/>
</dbReference>
<evidence type="ECO:0000259" key="14">
    <source>
        <dbReference type="Pfam" id="PF16900"/>
    </source>
</evidence>
<evidence type="ECO:0000259" key="12">
    <source>
        <dbReference type="Pfam" id="PF04057"/>
    </source>
</evidence>
<dbReference type="Pfam" id="PF01336">
    <property type="entry name" value="tRNA_anti-codon"/>
    <property type="match status" value="1"/>
</dbReference>
<comment type="function">
    <text evidence="9">As part of the replication protein A (RPA/RP-A), a single-stranded DNA-binding heterotrimeric complex, may play an essential role in DNA replication, recombination and repair. Binds and stabilizes single-stranded DNA intermediates, preventing complementary DNA reannealing and recruiting different proteins involved in DNA metabolism.</text>
</comment>
<dbReference type="GO" id="GO:0007004">
    <property type="term" value="P:telomere maintenance via telomerase"/>
    <property type="evidence" value="ECO:0007669"/>
    <property type="project" value="UniProtKB-ARBA"/>
</dbReference>
<gene>
    <name evidence="15" type="ORF">BOTBODRAFT_32688</name>
</gene>
<feature type="domain" description="Replication factor A C-terminal" evidence="13">
    <location>
        <begin position="447"/>
        <end position="589"/>
    </location>
</feature>
<dbReference type="CDD" id="cd04477">
    <property type="entry name" value="RPA1N"/>
    <property type="match status" value="1"/>
</dbReference>
<dbReference type="EMBL" id="KL198037">
    <property type="protein sequence ID" value="KDQ14551.1"/>
    <property type="molecule type" value="Genomic_DNA"/>
</dbReference>
<organism evidence="15 16">
    <name type="scientific">Botryobasidium botryosum (strain FD-172 SS1)</name>
    <dbReference type="NCBI Taxonomy" id="930990"/>
    <lineage>
        <taxon>Eukaryota</taxon>
        <taxon>Fungi</taxon>
        <taxon>Dikarya</taxon>
        <taxon>Basidiomycota</taxon>
        <taxon>Agaricomycotina</taxon>
        <taxon>Agaricomycetes</taxon>
        <taxon>Cantharellales</taxon>
        <taxon>Botryobasidiaceae</taxon>
        <taxon>Botryobasidium</taxon>
    </lineage>
</organism>
<evidence type="ECO:0000256" key="7">
    <source>
        <dbReference type="ARBA" id="ARBA00023125"/>
    </source>
</evidence>
<evidence type="ECO:0000259" key="11">
    <source>
        <dbReference type="Pfam" id="PF01336"/>
    </source>
</evidence>
<dbReference type="GO" id="GO:0006260">
    <property type="term" value="P:DNA replication"/>
    <property type="evidence" value="ECO:0007669"/>
    <property type="project" value="UniProtKB-KW"/>
</dbReference>
<dbReference type="InterPro" id="IPR004591">
    <property type="entry name" value="Rfa1"/>
</dbReference>
<feature type="domain" description="Replication factor-A protein 1 N-terminal" evidence="12">
    <location>
        <begin position="6"/>
        <end position="103"/>
    </location>
</feature>
<evidence type="ECO:0000256" key="4">
    <source>
        <dbReference type="ARBA" id="ARBA00022723"/>
    </source>
</evidence>
<evidence type="ECO:0000313" key="15">
    <source>
        <dbReference type="EMBL" id="KDQ14551.1"/>
    </source>
</evidence>
<dbReference type="GO" id="GO:0000781">
    <property type="term" value="C:chromosome, telomeric region"/>
    <property type="evidence" value="ECO:0007669"/>
    <property type="project" value="UniProtKB-ARBA"/>
</dbReference>
<dbReference type="Pfam" id="PF16900">
    <property type="entry name" value="REPA_OB_2"/>
    <property type="match status" value="1"/>
</dbReference>
<evidence type="ECO:0000256" key="3">
    <source>
        <dbReference type="ARBA" id="ARBA00022705"/>
    </source>
</evidence>
<dbReference type="GO" id="GO:0006281">
    <property type="term" value="P:DNA repair"/>
    <property type="evidence" value="ECO:0007669"/>
    <property type="project" value="InterPro"/>
</dbReference>
<dbReference type="GO" id="GO:0006310">
    <property type="term" value="P:DNA recombination"/>
    <property type="evidence" value="ECO:0007669"/>
    <property type="project" value="InterPro"/>
</dbReference>
<evidence type="ECO:0000313" key="16">
    <source>
        <dbReference type="Proteomes" id="UP000027195"/>
    </source>
</evidence>
<sequence length="599" mass="65296">MSKFQLTGGACSVLMNGTPPDNFAPTMQVLSLKQLQASGAASDRYRIIISDGGNYMQAMLAVQLNDLVHSGSLAKHSVITLDKFACNDVQDKRIAILLAVTVLGNSEKIGDPVSLDKGGDKPVSAVPSPATNQRPAPAPAASAPARTPAAKPAPPPRAGAEQAPSLVPIAGLSPYQNKWTIRARVTQKSDIRTWSNARGEGKLFSVNLMDETGEIKATGFNAVVDSHYDQFEEGKVYYLTNARINLAKKQFSNLNSEYEISMEARTVVQECTDTSAVPEITYNFIPIDQLQSIAKDAHCDIIGVVHEVGPAVEFISKASNKSTVKREISIVDRSAASVRLTLWGKTAESFQGEDQPVIAFKGVKVGDYGGRSLSMFSTSTMYPNPDLPEAHELRGWYDNGGSNSSFQAQSSGGIATTGATGVFNRAELKTLAFVKESNLGTGDRPDFFSTRASIIFVKPENIMYPACASADCSKKVTQLDENNWRCEKCDKSCETPEWRYLLSFSVADHTSQAWLQAFNEVGVIIMGISAPELQELKTQDQAAHDRHIASAIGRTWYFACRAKEETFNDLTRVRYGVNKVFPVDYKADAWANLDIIKKY</sequence>
<name>A0A067MSJ5_BOTB1</name>
<accession>A0A067MSJ5</accession>
<evidence type="ECO:0000256" key="6">
    <source>
        <dbReference type="ARBA" id="ARBA00022833"/>
    </source>
</evidence>
<dbReference type="FunFam" id="2.40.50.140:FF:000117">
    <property type="entry name" value="Replication protein A subunit"/>
    <property type="match status" value="1"/>
</dbReference>
<dbReference type="CDD" id="cd04476">
    <property type="entry name" value="RPA1_DBD_C"/>
    <property type="match status" value="1"/>
</dbReference>
<comment type="similarity">
    <text evidence="2 9">Belongs to the replication factor A protein 1 family.</text>
</comment>
<dbReference type="FunFam" id="2.40.50.140:FF:000041">
    <property type="entry name" value="Replication protein A subunit"/>
    <property type="match status" value="1"/>
</dbReference>
<dbReference type="InterPro" id="IPR007199">
    <property type="entry name" value="Rep_factor-A_N"/>
</dbReference>
<dbReference type="InterPro" id="IPR031657">
    <property type="entry name" value="REPA_OB_2"/>
</dbReference>
<keyword evidence="4 9" id="KW-0479">Metal-binding</keyword>
<keyword evidence="6 9" id="KW-0862">Zinc</keyword>
<feature type="region of interest" description="Disordered" evidence="10">
    <location>
        <begin position="109"/>
        <end position="162"/>
    </location>
</feature>